<dbReference type="Gene3D" id="2.60.40.200">
    <property type="entry name" value="Superoxide dismutase, copper/zinc binding domain"/>
    <property type="match status" value="1"/>
</dbReference>
<proteinExistence type="inferred from homology"/>
<comment type="function">
    <text evidence="2">Destroys radicals which are normally produced within the cells and which are toxic to biological systems.</text>
</comment>
<dbReference type="SUPFAM" id="SSF49329">
    <property type="entry name" value="Cu,Zn superoxide dismutase-like"/>
    <property type="match status" value="1"/>
</dbReference>
<dbReference type="eggNOG" id="COG2032">
    <property type="taxonomic scope" value="Bacteria"/>
</dbReference>
<keyword evidence="2" id="KW-0186">Copper</keyword>
<dbReference type="InterPro" id="IPR018152">
    <property type="entry name" value="SOD_Cu/Zn_BS"/>
</dbReference>
<keyword evidence="2" id="KW-0862">Zinc</keyword>
<dbReference type="InterPro" id="IPR001424">
    <property type="entry name" value="SOD_Cu_Zn_dom"/>
</dbReference>
<sequence>MAAMLASGAMAESHGAGMDQPGQTASADLINTDNESIGTATLTDGPAGVLIHVRVEGLTPGKHGLHLHAVGTCEPSEGFTTATGHVGKVEGGHGLLNPAGPEPGDLPNIFVGEDGIGEMEAYSTLVDVASLLDEDGSTFIIHAQGDDHMSQPIGGAGDRVACGVIKGQ</sequence>
<dbReference type="AlphaFoldDB" id="A3K047"/>
<comment type="similarity">
    <text evidence="1 2">Belongs to the Cu-Zn superoxide dismutase family.</text>
</comment>
<feature type="domain" description="Superoxide dismutase copper/zinc binding" evidence="3">
    <location>
        <begin position="38"/>
        <end position="165"/>
    </location>
</feature>
<dbReference type="EMBL" id="AAYA01000003">
    <property type="protein sequence ID" value="EBA09162.1"/>
    <property type="molecule type" value="Genomic_DNA"/>
</dbReference>
<evidence type="ECO:0000259" key="3">
    <source>
        <dbReference type="Pfam" id="PF00080"/>
    </source>
</evidence>
<keyword evidence="2" id="KW-0479">Metal-binding</keyword>
<dbReference type="Proteomes" id="UP000005713">
    <property type="component" value="Unassembled WGS sequence"/>
</dbReference>
<keyword evidence="2" id="KW-0560">Oxidoreductase</keyword>
<dbReference type="GO" id="GO:0005507">
    <property type="term" value="F:copper ion binding"/>
    <property type="evidence" value="ECO:0007669"/>
    <property type="project" value="InterPro"/>
</dbReference>
<comment type="catalytic activity">
    <reaction evidence="2">
        <text>2 superoxide + 2 H(+) = H2O2 + O2</text>
        <dbReference type="Rhea" id="RHEA:20696"/>
        <dbReference type="ChEBI" id="CHEBI:15378"/>
        <dbReference type="ChEBI" id="CHEBI:15379"/>
        <dbReference type="ChEBI" id="CHEBI:16240"/>
        <dbReference type="ChEBI" id="CHEBI:18421"/>
        <dbReference type="EC" id="1.15.1.1"/>
    </reaction>
</comment>
<reference evidence="4 5" key="1">
    <citation type="submission" date="2006-06" db="EMBL/GenBank/DDBJ databases">
        <authorList>
            <person name="Moran M.A."/>
            <person name="Ferriera S."/>
            <person name="Johnson J."/>
            <person name="Kravitz S."/>
            <person name="Beeson K."/>
            <person name="Sutton G."/>
            <person name="Rogers Y.-H."/>
            <person name="Friedman R."/>
            <person name="Frazier M."/>
            <person name="Venter J.C."/>
        </authorList>
    </citation>
    <scope>NUCLEOTIDE SEQUENCE [LARGE SCALE GENOMIC DNA]</scope>
    <source>
        <strain evidence="4 5">E-37</strain>
    </source>
</reference>
<gene>
    <name evidence="4" type="ORF">SSE37_23009</name>
</gene>
<evidence type="ECO:0000256" key="2">
    <source>
        <dbReference type="RuleBase" id="RU000393"/>
    </source>
</evidence>
<comment type="cofactor">
    <cofactor evidence="2">
        <name>Cu cation</name>
        <dbReference type="ChEBI" id="CHEBI:23378"/>
    </cofactor>
    <text evidence="2">Binds 1 copper ion per subunit.</text>
</comment>
<accession>A3K047</accession>
<name>A3K047_SAGS3</name>
<dbReference type="InterPro" id="IPR036423">
    <property type="entry name" value="SOD-like_Cu/Zn_dom_sf"/>
</dbReference>
<organism evidence="4 5">
    <name type="scientific">Sagittula stellata (strain ATCC 700073 / DSM 11524 / E-37)</name>
    <dbReference type="NCBI Taxonomy" id="388399"/>
    <lineage>
        <taxon>Bacteria</taxon>
        <taxon>Pseudomonadati</taxon>
        <taxon>Pseudomonadota</taxon>
        <taxon>Alphaproteobacteria</taxon>
        <taxon>Rhodobacterales</taxon>
        <taxon>Roseobacteraceae</taxon>
        <taxon>Sagittula</taxon>
    </lineage>
</organism>
<keyword evidence="5" id="KW-1185">Reference proteome</keyword>
<dbReference type="PANTHER" id="PTHR10003">
    <property type="entry name" value="SUPEROXIDE DISMUTASE CU-ZN -RELATED"/>
    <property type="match status" value="1"/>
</dbReference>
<evidence type="ECO:0000313" key="4">
    <source>
        <dbReference type="EMBL" id="EBA09162.1"/>
    </source>
</evidence>
<protein>
    <recommendedName>
        <fullName evidence="2">Superoxide dismutase [Cu-Zn]</fullName>
        <ecNumber evidence="2">1.15.1.1</ecNumber>
    </recommendedName>
</protein>
<dbReference type="PROSITE" id="PS00332">
    <property type="entry name" value="SOD_CU_ZN_2"/>
    <property type="match status" value="1"/>
</dbReference>
<dbReference type="GO" id="GO:0004784">
    <property type="term" value="F:superoxide dismutase activity"/>
    <property type="evidence" value="ECO:0007669"/>
    <property type="project" value="UniProtKB-EC"/>
</dbReference>
<dbReference type="InterPro" id="IPR024134">
    <property type="entry name" value="SOD_Cu/Zn_/chaperone"/>
</dbReference>
<comment type="caution">
    <text evidence="4">The sequence shown here is derived from an EMBL/GenBank/DDBJ whole genome shotgun (WGS) entry which is preliminary data.</text>
</comment>
<dbReference type="EC" id="1.15.1.1" evidence="2"/>
<comment type="cofactor">
    <cofactor evidence="2">
        <name>Zn(2+)</name>
        <dbReference type="ChEBI" id="CHEBI:29105"/>
    </cofactor>
    <text evidence="2">Binds 1 zinc ion per subunit.</text>
</comment>
<evidence type="ECO:0000256" key="1">
    <source>
        <dbReference type="ARBA" id="ARBA00010457"/>
    </source>
</evidence>
<evidence type="ECO:0000313" key="5">
    <source>
        <dbReference type="Proteomes" id="UP000005713"/>
    </source>
</evidence>
<dbReference type="Pfam" id="PF00080">
    <property type="entry name" value="Sod_Cu"/>
    <property type="match status" value="1"/>
</dbReference>